<protein>
    <submittedName>
        <fullName evidence="3">CPBP family intramembrane metalloprotease</fullName>
    </submittedName>
</protein>
<feature type="transmembrane region" description="Helical" evidence="1">
    <location>
        <begin position="102"/>
        <end position="126"/>
    </location>
</feature>
<sequence length="354" mass="38355">MALALRIRAILVAHSARQLASRRKSGFVRTCSARSFYSGLRRAISLCDMTQIIFSDETPKGWIPPSIAAPFICIFLVAAGSLPFDYGFEYLGLVDAKGAPLGPLGFCLFLVSFIGFGLLVLGWVRWIEKRSLISVGFGGAHRLRKFLIGLAVGIAMMGAIVTAIALSGGYRVADLAPAFASPAALGWIVLLLACFALQSSVEEFVFRGWLFSTIMRRWNTSAAFILTAAAFTFLHFSPRQPLSMTVMTFVFSIFACAWARRSNSIWGVMGWHTGWNWFAGTGFDVPITGLDSHLPALVVKLVPVGPTYLNGAGEGPEGSIFTFALLTVASLSLLLLARSRERIGIDPPRSGHQP</sequence>
<keyword evidence="3" id="KW-0645">Protease</keyword>
<feature type="transmembrane region" description="Helical" evidence="1">
    <location>
        <begin position="275"/>
        <end position="298"/>
    </location>
</feature>
<evidence type="ECO:0000256" key="1">
    <source>
        <dbReference type="SAM" id="Phobius"/>
    </source>
</evidence>
<feature type="transmembrane region" description="Helical" evidence="1">
    <location>
        <begin position="146"/>
        <end position="166"/>
    </location>
</feature>
<keyword evidence="1" id="KW-0472">Membrane</keyword>
<keyword evidence="3" id="KW-0378">Hydrolase</keyword>
<dbReference type="EMBL" id="CP035704">
    <property type="protein sequence ID" value="QBB71043.1"/>
    <property type="molecule type" value="Genomic_DNA"/>
</dbReference>
<dbReference type="AlphaFoldDB" id="A0A411HKL5"/>
<dbReference type="GO" id="GO:0008237">
    <property type="term" value="F:metallopeptidase activity"/>
    <property type="evidence" value="ECO:0007669"/>
    <property type="project" value="UniProtKB-KW"/>
</dbReference>
<dbReference type="InterPro" id="IPR003675">
    <property type="entry name" value="Rce1/LyrA-like_dom"/>
</dbReference>
<reference evidence="3 4" key="1">
    <citation type="submission" date="2019-01" db="EMBL/GenBank/DDBJ databases">
        <title>Pseudolysobacter antarctica gen. nov., sp. nov., isolated from Fildes Peninsula, Antarctica.</title>
        <authorList>
            <person name="Wei Z."/>
            <person name="Peng F."/>
        </authorList>
    </citation>
    <scope>NUCLEOTIDE SEQUENCE [LARGE SCALE GENOMIC DNA]</scope>
    <source>
        <strain evidence="3 4">AQ6-296</strain>
    </source>
</reference>
<keyword evidence="1" id="KW-1133">Transmembrane helix</keyword>
<keyword evidence="3" id="KW-0482">Metalloprotease</keyword>
<dbReference type="Proteomes" id="UP000291562">
    <property type="component" value="Chromosome"/>
</dbReference>
<keyword evidence="4" id="KW-1185">Reference proteome</keyword>
<feature type="domain" description="CAAX prenyl protease 2/Lysostaphin resistance protein A-like" evidence="2">
    <location>
        <begin position="186"/>
        <end position="278"/>
    </location>
</feature>
<accession>A0A411HKL5</accession>
<keyword evidence="1" id="KW-0812">Transmembrane</keyword>
<evidence type="ECO:0000313" key="4">
    <source>
        <dbReference type="Proteomes" id="UP000291562"/>
    </source>
</evidence>
<feature type="transmembrane region" description="Helical" evidence="1">
    <location>
        <begin position="242"/>
        <end position="259"/>
    </location>
</feature>
<dbReference type="Pfam" id="PF02517">
    <property type="entry name" value="Rce1-like"/>
    <property type="match status" value="1"/>
</dbReference>
<dbReference type="GO" id="GO:0004175">
    <property type="term" value="F:endopeptidase activity"/>
    <property type="evidence" value="ECO:0007669"/>
    <property type="project" value="UniProtKB-ARBA"/>
</dbReference>
<feature type="transmembrane region" description="Helical" evidence="1">
    <location>
        <begin position="178"/>
        <end position="197"/>
    </location>
</feature>
<organism evidence="3 4">
    <name type="scientific">Pseudolysobacter antarcticus</name>
    <dbReference type="NCBI Taxonomy" id="2511995"/>
    <lineage>
        <taxon>Bacteria</taxon>
        <taxon>Pseudomonadati</taxon>
        <taxon>Pseudomonadota</taxon>
        <taxon>Gammaproteobacteria</taxon>
        <taxon>Lysobacterales</taxon>
        <taxon>Rhodanobacteraceae</taxon>
        <taxon>Pseudolysobacter</taxon>
    </lineage>
</organism>
<dbReference type="GO" id="GO:0006508">
    <property type="term" value="P:proteolysis"/>
    <property type="evidence" value="ECO:0007669"/>
    <property type="project" value="UniProtKB-KW"/>
</dbReference>
<name>A0A411HKL5_9GAMM</name>
<dbReference type="PANTHER" id="PTHR39430">
    <property type="entry name" value="MEMBRANE-ASSOCIATED PROTEASE-RELATED"/>
    <property type="match status" value="1"/>
</dbReference>
<dbReference type="OrthoDB" id="193898at2"/>
<dbReference type="GO" id="GO:0080120">
    <property type="term" value="P:CAAX-box protein maturation"/>
    <property type="evidence" value="ECO:0007669"/>
    <property type="project" value="UniProtKB-ARBA"/>
</dbReference>
<proteinExistence type="predicted"/>
<feature type="transmembrane region" description="Helical" evidence="1">
    <location>
        <begin position="62"/>
        <end position="82"/>
    </location>
</feature>
<feature type="transmembrane region" description="Helical" evidence="1">
    <location>
        <begin position="318"/>
        <end position="337"/>
    </location>
</feature>
<dbReference type="PANTHER" id="PTHR39430:SF1">
    <property type="entry name" value="PROTEASE"/>
    <property type="match status" value="1"/>
</dbReference>
<feature type="transmembrane region" description="Helical" evidence="1">
    <location>
        <begin position="218"/>
        <end position="236"/>
    </location>
</feature>
<evidence type="ECO:0000259" key="2">
    <source>
        <dbReference type="Pfam" id="PF02517"/>
    </source>
</evidence>
<gene>
    <name evidence="3" type="ORF">ELE36_12160</name>
</gene>
<evidence type="ECO:0000313" key="3">
    <source>
        <dbReference type="EMBL" id="QBB71043.1"/>
    </source>
</evidence>
<dbReference type="KEGG" id="xbc:ELE36_12160"/>